<proteinExistence type="inferred from homology"/>
<dbReference type="InterPro" id="IPR058795">
    <property type="entry name" value="LcnD_C"/>
</dbReference>
<feature type="domain" description="LcnD-like C-terminal" evidence="11">
    <location>
        <begin position="354"/>
        <end position="442"/>
    </location>
</feature>
<evidence type="ECO:0000313" key="12">
    <source>
        <dbReference type="EMBL" id="MBA0972121.1"/>
    </source>
</evidence>
<keyword evidence="5 8" id="KW-1133">Transmembrane helix</keyword>
<dbReference type="InterPro" id="IPR058786">
    <property type="entry name" value="BSH_LcnD"/>
</dbReference>
<keyword evidence="4 8" id="KW-0812">Transmembrane</keyword>
<evidence type="ECO:0000256" key="5">
    <source>
        <dbReference type="ARBA" id="ARBA00022989"/>
    </source>
</evidence>
<feature type="transmembrane region" description="Helical" evidence="8">
    <location>
        <begin position="20"/>
        <end position="40"/>
    </location>
</feature>
<reference evidence="13 15" key="2">
    <citation type="submission" date="2023-06" db="EMBL/GenBank/DDBJ databases">
        <title>Acute promotion of culturable opportunistic pathogens and persistent increase of antibiotic resistance following antibiotic exposure in mouse gut microbiota.</title>
        <authorList>
            <person name="Li L."/>
            <person name="Wang B."/>
            <person name="Sun Y."/>
            <person name="Wang M."/>
            <person name="Xu H."/>
        </authorList>
    </citation>
    <scope>NUCLEOTIDE SEQUENCE [LARGE SCALE GENOMIC DNA]</scope>
    <source>
        <strain evidence="13 15">CRI2_2</strain>
    </source>
</reference>
<dbReference type="InterPro" id="IPR005696">
    <property type="entry name" value="MesE/LcnD"/>
</dbReference>
<comment type="similarity">
    <text evidence="2">Belongs to the membrane fusion protein (MFP) (TC 8.A.1) family.</text>
</comment>
<dbReference type="Pfam" id="PF25935">
    <property type="entry name" value="BSH_LcnD"/>
    <property type="match status" value="1"/>
</dbReference>
<evidence type="ECO:0000256" key="1">
    <source>
        <dbReference type="ARBA" id="ARBA00004167"/>
    </source>
</evidence>
<comment type="caution">
    <text evidence="13">The sequence shown here is derived from an EMBL/GenBank/DDBJ whole genome shotgun (WGS) entry which is preliminary data.</text>
</comment>
<keyword evidence="3" id="KW-0813">Transport</keyword>
<organism evidence="13 15">
    <name type="scientific">Enterococcus gallinarum</name>
    <dbReference type="NCBI Taxonomy" id="1353"/>
    <lineage>
        <taxon>Bacteria</taxon>
        <taxon>Bacillati</taxon>
        <taxon>Bacillota</taxon>
        <taxon>Bacilli</taxon>
        <taxon>Lactobacillales</taxon>
        <taxon>Enterococcaceae</taxon>
        <taxon>Enterococcus</taxon>
    </lineage>
</organism>
<dbReference type="RefSeq" id="WP_081131101.1">
    <property type="nucleotide sequence ID" value="NZ_CAKOCH010000007.1"/>
</dbReference>
<accession>A0ABD4ZRE1</accession>
<sequence length="456" mass="52242">MNNEWKNTSTIYLQQYSHYYRWILYPLSIFFLGVLLFLFFGSSEQVVHGNGMLSAETIIPIQIPVEASIKENNLKDNLKVNKGDTLIVFEMDDLVEQKNQLDSEIKILDEKIEKKDLLIKSLEKEENLFTVEDSYGYSNQVESFLNEKEQVLQTVQQLESNYKNTSQIAEKNIHELNNQIQKNQNKINEMKEIRISWSKQQMISGYSDEYMSKYTSWKKQIDQAQETEKDRIKSDILSEIDQTIMQIDQIIDQLSLQKEAIEVPLNPTSEVNSQIAAINQLREQKIADAKEQSNEMSTEKEEKTIALKSVERELKSQSILAPDQGTIHLKESYEKTKDIAKGSVVAEIYQNDNQNTMVVDAQITSEKMIGIKVGMPISMRLDSNDGSKYVLKGKVTDISTTSSITEAGNFFAVKGQVKIPVNKQKAIRYGLTGDVSFVVGKKSYWDQIIDFLFSNN</sequence>
<feature type="domain" description="LcnD-like long helical bundle" evidence="9">
    <location>
        <begin position="97"/>
        <end position="310"/>
    </location>
</feature>
<feature type="coiled-coil region" evidence="7">
    <location>
        <begin position="91"/>
        <end position="193"/>
    </location>
</feature>
<evidence type="ECO:0000313" key="13">
    <source>
        <dbReference type="EMBL" id="MDL4935299.1"/>
    </source>
</evidence>
<evidence type="ECO:0000256" key="2">
    <source>
        <dbReference type="ARBA" id="ARBA00009477"/>
    </source>
</evidence>
<evidence type="ECO:0000256" key="3">
    <source>
        <dbReference type="ARBA" id="ARBA00022448"/>
    </source>
</evidence>
<evidence type="ECO:0000313" key="15">
    <source>
        <dbReference type="Proteomes" id="UP001241571"/>
    </source>
</evidence>
<dbReference type="Pfam" id="PF25940">
    <property type="entry name" value="LcnD_C"/>
    <property type="match status" value="1"/>
</dbReference>
<evidence type="ECO:0000313" key="14">
    <source>
        <dbReference type="Proteomes" id="UP000571857"/>
    </source>
</evidence>
<dbReference type="EMBL" id="JABXJK010000029">
    <property type="protein sequence ID" value="MBA0972121.1"/>
    <property type="molecule type" value="Genomic_DNA"/>
</dbReference>
<evidence type="ECO:0000256" key="7">
    <source>
        <dbReference type="SAM" id="Coils"/>
    </source>
</evidence>
<evidence type="ECO:0000256" key="8">
    <source>
        <dbReference type="SAM" id="Phobius"/>
    </source>
</evidence>
<name>A0ABD4ZRE1_ENTGA</name>
<evidence type="ECO:0000259" key="10">
    <source>
        <dbReference type="Pfam" id="PF25935"/>
    </source>
</evidence>
<feature type="domain" description="LcnD-like barrel-sandwich hybrid" evidence="10">
    <location>
        <begin position="59"/>
        <end position="349"/>
    </location>
</feature>
<dbReference type="AlphaFoldDB" id="A0ABD4ZRE1"/>
<dbReference type="PANTHER" id="PTHR30386">
    <property type="entry name" value="MEMBRANE FUSION SUBUNIT OF EMRAB-TOLC MULTIDRUG EFFLUX PUMP"/>
    <property type="match status" value="1"/>
</dbReference>
<protein>
    <submittedName>
        <fullName evidence="13">Bacteriocin secretion accessory protein</fullName>
    </submittedName>
</protein>
<evidence type="ECO:0000256" key="4">
    <source>
        <dbReference type="ARBA" id="ARBA00022692"/>
    </source>
</evidence>
<dbReference type="GO" id="GO:0016020">
    <property type="term" value="C:membrane"/>
    <property type="evidence" value="ECO:0007669"/>
    <property type="project" value="UniProtKB-SubCell"/>
</dbReference>
<evidence type="ECO:0000259" key="9">
    <source>
        <dbReference type="Pfam" id="PF25887"/>
    </source>
</evidence>
<evidence type="ECO:0000256" key="6">
    <source>
        <dbReference type="ARBA" id="ARBA00023136"/>
    </source>
</evidence>
<comment type="subcellular location">
    <subcellularLocation>
        <location evidence="1">Membrane</location>
        <topology evidence="1">Single-pass membrane protein</topology>
    </subcellularLocation>
</comment>
<keyword evidence="7" id="KW-0175">Coiled coil</keyword>
<dbReference type="EMBL" id="JASUBT010000003">
    <property type="protein sequence ID" value="MDL4935299.1"/>
    <property type="molecule type" value="Genomic_DNA"/>
</dbReference>
<dbReference type="Gene3D" id="2.40.30.170">
    <property type="match status" value="1"/>
</dbReference>
<reference evidence="12 14" key="1">
    <citation type="submission" date="2020-06" db="EMBL/GenBank/DDBJ databases">
        <title>Crossreactivity between MHC class I-restricted antigens from cancer cells and an enterococcal bacteriophage.</title>
        <authorList>
            <person name="Fluckiger A."/>
            <person name="Daillere R."/>
            <person name="Sassi M."/>
            <person name="Cattoir V."/>
            <person name="Kroemer G."/>
            <person name="Zitvogel L."/>
        </authorList>
    </citation>
    <scope>NUCLEOTIDE SEQUENCE [LARGE SCALE GENOMIC DNA]</scope>
    <source>
        <strain evidence="12 14">EG4</strain>
    </source>
</reference>
<dbReference type="Pfam" id="PF25887">
    <property type="entry name" value="HB_LcnD"/>
    <property type="match status" value="1"/>
</dbReference>
<gene>
    <name evidence="12" type="ORF">HWH42_05915</name>
    <name evidence="13" type="ORF">QRX88_06140</name>
</gene>
<evidence type="ECO:0000259" key="11">
    <source>
        <dbReference type="Pfam" id="PF25940"/>
    </source>
</evidence>
<dbReference type="InterPro" id="IPR058794">
    <property type="entry name" value="HB_LcnD"/>
</dbReference>
<keyword evidence="6 8" id="KW-0472">Membrane</keyword>
<dbReference type="NCBIfam" id="TIGR01000">
    <property type="entry name" value="bacteriocin_acc"/>
    <property type="match status" value="1"/>
</dbReference>
<dbReference type="PANTHER" id="PTHR30386:SF26">
    <property type="entry name" value="TRANSPORT PROTEIN COMB"/>
    <property type="match status" value="1"/>
</dbReference>
<dbReference type="InterPro" id="IPR050739">
    <property type="entry name" value="MFP"/>
</dbReference>
<dbReference type="Proteomes" id="UP000571857">
    <property type="component" value="Unassembled WGS sequence"/>
</dbReference>
<dbReference type="Proteomes" id="UP001241571">
    <property type="component" value="Unassembled WGS sequence"/>
</dbReference>